<dbReference type="Gene3D" id="3.30.70.1450">
    <property type="entry name" value="Regulator of K+ conductance, C-terminal domain"/>
    <property type="match status" value="1"/>
</dbReference>
<dbReference type="PROSITE" id="PS51201">
    <property type="entry name" value="RCK_N"/>
    <property type="match status" value="1"/>
</dbReference>
<dbReference type="InterPro" id="IPR036291">
    <property type="entry name" value="NAD(P)-bd_dom_sf"/>
</dbReference>
<evidence type="ECO:0000313" key="3">
    <source>
        <dbReference type="EMBL" id="SDD65582.1"/>
    </source>
</evidence>
<gene>
    <name evidence="3" type="ORF">SAMN05421636_101326</name>
</gene>
<feature type="domain" description="RCK C-terminal" evidence="2">
    <location>
        <begin position="134"/>
        <end position="230"/>
    </location>
</feature>
<dbReference type="STRING" id="641691.SAMN05421636_101326"/>
<evidence type="ECO:0000259" key="1">
    <source>
        <dbReference type="PROSITE" id="PS51201"/>
    </source>
</evidence>
<sequence>MKIIVIGLGNFGMSLAINLSETGNEVIATDIDPEKIELIKDKVAHAVAFDAKNENAYQALPLKNTDIVVVAIGEKNGVAIMSTAIVKKLTDARIISRASTSLEDTILKAMGVDQIIHPEREFAERFTKTINLSGSLDNFEIDNEYLISELALPAKMVGKTIDECHFRENHNLNIVTIMREEEGRNIFRRKYDKKEVIGMPTPETVLRRGDILFVFGKDEDIKSFLQKNGADDGN</sequence>
<keyword evidence="4" id="KW-1185">Reference proteome</keyword>
<dbReference type="GO" id="GO:0006813">
    <property type="term" value="P:potassium ion transport"/>
    <property type="evidence" value="ECO:0007669"/>
    <property type="project" value="InterPro"/>
</dbReference>
<dbReference type="PROSITE" id="PS51202">
    <property type="entry name" value="RCK_C"/>
    <property type="match status" value="1"/>
</dbReference>
<dbReference type="AlphaFoldDB" id="A0A1G6WI72"/>
<dbReference type="EMBL" id="FNAO01000001">
    <property type="protein sequence ID" value="SDD65582.1"/>
    <property type="molecule type" value="Genomic_DNA"/>
</dbReference>
<dbReference type="GO" id="GO:0008324">
    <property type="term" value="F:monoatomic cation transmembrane transporter activity"/>
    <property type="evidence" value="ECO:0007669"/>
    <property type="project" value="InterPro"/>
</dbReference>
<dbReference type="RefSeq" id="WP_091865035.1">
    <property type="nucleotide sequence ID" value="NZ_FNAO01000001.1"/>
</dbReference>
<dbReference type="InterPro" id="IPR006037">
    <property type="entry name" value="RCK_C"/>
</dbReference>
<protein>
    <submittedName>
        <fullName evidence="3">Trk system potassium uptake protein TrkA</fullName>
    </submittedName>
</protein>
<accession>A0A1G6WI72</accession>
<organism evidence="3 4">
    <name type="scientific">Pricia antarctica</name>
    <dbReference type="NCBI Taxonomy" id="641691"/>
    <lineage>
        <taxon>Bacteria</taxon>
        <taxon>Pseudomonadati</taxon>
        <taxon>Bacteroidota</taxon>
        <taxon>Flavobacteriia</taxon>
        <taxon>Flavobacteriales</taxon>
        <taxon>Flavobacteriaceae</taxon>
        <taxon>Pricia</taxon>
    </lineage>
</organism>
<dbReference type="SUPFAM" id="SSF51735">
    <property type="entry name" value="NAD(P)-binding Rossmann-fold domains"/>
    <property type="match status" value="1"/>
</dbReference>
<dbReference type="InterPro" id="IPR036721">
    <property type="entry name" value="RCK_C_sf"/>
</dbReference>
<dbReference type="PANTHER" id="PTHR43833:SF7">
    <property type="entry name" value="KTR SYSTEM POTASSIUM UPTAKE PROTEIN C"/>
    <property type="match status" value="1"/>
</dbReference>
<evidence type="ECO:0000313" key="4">
    <source>
        <dbReference type="Proteomes" id="UP000199109"/>
    </source>
</evidence>
<dbReference type="InterPro" id="IPR003148">
    <property type="entry name" value="RCK_N"/>
</dbReference>
<dbReference type="InterPro" id="IPR050721">
    <property type="entry name" value="Trk_Ktr_HKT_K-transport"/>
</dbReference>
<dbReference type="PANTHER" id="PTHR43833">
    <property type="entry name" value="POTASSIUM CHANNEL PROTEIN 2-RELATED-RELATED"/>
    <property type="match status" value="1"/>
</dbReference>
<dbReference type="Pfam" id="PF02080">
    <property type="entry name" value="TrkA_C"/>
    <property type="match status" value="1"/>
</dbReference>
<evidence type="ECO:0000259" key="2">
    <source>
        <dbReference type="PROSITE" id="PS51202"/>
    </source>
</evidence>
<proteinExistence type="predicted"/>
<dbReference type="Pfam" id="PF02254">
    <property type="entry name" value="TrkA_N"/>
    <property type="match status" value="1"/>
</dbReference>
<dbReference type="OrthoDB" id="9776294at2"/>
<dbReference type="SUPFAM" id="SSF116726">
    <property type="entry name" value="TrkA C-terminal domain-like"/>
    <property type="match status" value="1"/>
</dbReference>
<reference evidence="3 4" key="1">
    <citation type="submission" date="2016-10" db="EMBL/GenBank/DDBJ databases">
        <authorList>
            <person name="de Groot N.N."/>
        </authorList>
    </citation>
    <scope>NUCLEOTIDE SEQUENCE [LARGE SCALE GENOMIC DNA]</scope>
    <source>
        <strain evidence="3 4">DSM 23421</strain>
    </source>
</reference>
<dbReference type="Gene3D" id="3.40.50.720">
    <property type="entry name" value="NAD(P)-binding Rossmann-like Domain"/>
    <property type="match status" value="1"/>
</dbReference>
<feature type="domain" description="RCK N-terminal" evidence="1">
    <location>
        <begin position="1"/>
        <end position="116"/>
    </location>
</feature>
<dbReference type="Proteomes" id="UP000199109">
    <property type="component" value="Unassembled WGS sequence"/>
</dbReference>
<name>A0A1G6WI72_9FLAO</name>